<reference evidence="2" key="1">
    <citation type="journal article" date="2006" name="J. Bacteriol.">
        <title>Characterization of the genetic components of Streptomyces lividans linear plasmid SLP2 for replication in circular and linear modes.</title>
        <authorList>
            <person name="Xu M."/>
            <person name="Zhu Y."/>
            <person name="Zhang R."/>
            <person name="Shen M."/>
            <person name="Jiang W."/>
            <person name="Zhao G."/>
            <person name="Qin Z."/>
        </authorList>
    </citation>
    <scope>NUCLEOTIDE SEQUENCE</scope>
    <source>
        <plasmid evidence="2">SLP2</plasmid>
    </source>
</reference>
<protein>
    <submittedName>
        <fullName evidence="2">PQC542.8c</fullName>
    </submittedName>
</protein>
<evidence type="ECO:0000256" key="1">
    <source>
        <dbReference type="SAM" id="MobiDB-lite"/>
    </source>
</evidence>
<keyword evidence="2" id="KW-0614">Plasmid</keyword>
<organism evidence="2">
    <name type="scientific">Streptomyces lividans</name>
    <dbReference type="NCBI Taxonomy" id="1916"/>
    <lineage>
        <taxon>Bacteria</taxon>
        <taxon>Bacillati</taxon>
        <taxon>Actinomycetota</taxon>
        <taxon>Actinomycetes</taxon>
        <taxon>Kitasatosporales</taxon>
        <taxon>Streptomycetaceae</taxon>
        <taxon>Streptomyces</taxon>
    </lineage>
</organism>
<geneLocation type="plasmid" evidence="2">
    <name>SLP2</name>
</geneLocation>
<evidence type="ECO:0000313" key="2">
    <source>
        <dbReference type="EMBL" id="ABD72312.1"/>
    </source>
</evidence>
<name>Q204A2_STRLI</name>
<proteinExistence type="predicted"/>
<dbReference type="EMBL" id="DQ410885">
    <property type="protein sequence ID" value="ABD72312.1"/>
    <property type="molecule type" value="Genomic_DNA"/>
</dbReference>
<sequence>MVRAWSRGAAQPHSACLPGRFPVSRTTVPLRVPLDDSGLAHKQPAAAAGPAVPRPRTPSTPQGAPAMSSLGRTFQITPEEMREIHARLTPHFPPYLRAIEPNPHGWGLSFAFEPFTGREPEPCTPRSFYNDPQLSFSESNSETEYLLREKAGVVMSNLYEAAREKWKKAAYVADLRDVVKDAPHRWTRYVLASQELEEAYAYLRTSDAATEWPAAISRLVDAQDCVRAEASAFDERAADIADVHYRHLYAELTHIEALTRAGYPEAKDWHVGDGFGGHFTGGLTQKADHQIKEQEAHLSRVSRLAGLTA</sequence>
<dbReference type="AlphaFoldDB" id="Q204A2"/>
<accession>Q204A2</accession>
<feature type="region of interest" description="Disordered" evidence="1">
    <location>
        <begin position="42"/>
        <end position="68"/>
    </location>
</feature>